<evidence type="ECO:0000256" key="1">
    <source>
        <dbReference type="SAM" id="MobiDB-lite"/>
    </source>
</evidence>
<dbReference type="InterPro" id="IPR052036">
    <property type="entry name" value="Hydrolase/PRTase-associated"/>
</dbReference>
<comment type="caution">
    <text evidence="2">The sequence shown here is derived from an EMBL/GenBank/DDBJ whole genome shotgun (WGS) entry which is preliminary data.</text>
</comment>
<dbReference type="CDD" id="cd14728">
    <property type="entry name" value="Ere-like"/>
    <property type="match status" value="1"/>
</dbReference>
<dbReference type="InterPro" id="IPR014622">
    <property type="entry name" value="UCP036794_erythomycin"/>
</dbReference>
<dbReference type="Pfam" id="PF05139">
    <property type="entry name" value="Erythro_esteras"/>
    <property type="match status" value="1"/>
</dbReference>
<dbReference type="Proteomes" id="UP001586593">
    <property type="component" value="Unassembled WGS sequence"/>
</dbReference>
<sequence>MTTAVAPAHHLPTGPKDKGTSSKPSHEAVQLLREHAIPLADPTEDAVAFGRAFAPFADSRVVLLGGATHGTHEFQAARAAITRHLVARHGFNVVAIEADWPDAEVVDRYVRRRPMPASADTQPLPHLHRTGRDDEGLAQAEAVVGRAFDHFPVWVWRNRETAAFVEWLREHNKGKGPARATGFHGLDLYSMGASMRAVVDYLAHVDGRMAQLARRRYGRLAHWVETPADEHPGGVEELAQVFQDHEGEVVAMLRDLLAKRLEYARGHLTGEEFHTAEQNAKLVEDSQHYFRALHRSDLAAWNSRAKHMYDTLNRLLDHKGPKSKAVVWVHNSHAGDARATSQGWEHGQINLAQLCKEDPMYGFRTATVGCFAYAGQYAAANEWGGDVVVKELPRPLGGDGRTHEELAHEVGVPRFLVDLRDGRCEARLREEMSKIPRLQRCIGVIHPSGDGHEPLQLKAQLSDQFDGFVWFDQSTPIKSLKLKGLAPETPVNNMYPSGL</sequence>
<evidence type="ECO:0008006" key="4">
    <source>
        <dbReference type="Google" id="ProtNLM"/>
    </source>
</evidence>
<dbReference type="SUPFAM" id="SSF159501">
    <property type="entry name" value="EreA/ChaN-like"/>
    <property type="match status" value="1"/>
</dbReference>
<feature type="compositionally biased region" description="Basic and acidic residues" evidence="1">
    <location>
        <begin position="15"/>
        <end position="25"/>
    </location>
</feature>
<dbReference type="Gene3D" id="1.20.1440.30">
    <property type="entry name" value="Biosynthetic Protein domain"/>
    <property type="match status" value="1"/>
</dbReference>
<organism evidence="2 3">
    <name type="scientific">Phialemonium thermophilum</name>
    <dbReference type="NCBI Taxonomy" id="223376"/>
    <lineage>
        <taxon>Eukaryota</taxon>
        <taxon>Fungi</taxon>
        <taxon>Dikarya</taxon>
        <taxon>Ascomycota</taxon>
        <taxon>Pezizomycotina</taxon>
        <taxon>Sordariomycetes</taxon>
        <taxon>Sordariomycetidae</taxon>
        <taxon>Cephalothecales</taxon>
        <taxon>Cephalothecaceae</taxon>
        <taxon>Phialemonium</taxon>
    </lineage>
</organism>
<dbReference type="PIRSF" id="PIRSF036794">
    <property type="entry name" value="UCP_erythr_ester"/>
    <property type="match status" value="1"/>
</dbReference>
<proteinExistence type="predicted"/>
<keyword evidence="3" id="KW-1185">Reference proteome</keyword>
<name>A0ABR3WQ74_9PEZI</name>
<dbReference type="PANTHER" id="PTHR31299">
    <property type="entry name" value="ESTERASE, PUTATIVE (AFU_ORTHOLOGUE AFUA_1G05850)-RELATED"/>
    <property type="match status" value="1"/>
</dbReference>
<dbReference type="InterPro" id="IPR007815">
    <property type="entry name" value="Emycin_Estase"/>
</dbReference>
<protein>
    <recommendedName>
        <fullName evidence="4">Erythromycin esterase</fullName>
    </recommendedName>
</protein>
<reference evidence="2 3" key="1">
    <citation type="journal article" date="2024" name="Commun. Biol.">
        <title>Comparative genomic analysis of thermophilic fungi reveals convergent evolutionary adaptations and gene losses.</title>
        <authorList>
            <person name="Steindorff A.S."/>
            <person name="Aguilar-Pontes M.V."/>
            <person name="Robinson A.J."/>
            <person name="Andreopoulos B."/>
            <person name="LaButti K."/>
            <person name="Kuo A."/>
            <person name="Mondo S."/>
            <person name="Riley R."/>
            <person name="Otillar R."/>
            <person name="Haridas S."/>
            <person name="Lipzen A."/>
            <person name="Grimwood J."/>
            <person name="Schmutz J."/>
            <person name="Clum A."/>
            <person name="Reid I.D."/>
            <person name="Moisan M.C."/>
            <person name="Butler G."/>
            <person name="Nguyen T.T.M."/>
            <person name="Dewar K."/>
            <person name="Conant G."/>
            <person name="Drula E."/>
            <person name="Henrissat B."/>
            <person name="Hansel C."/>
            <person name="Singer S."/>
            <person name="Hutchinson M.I."/>
            <person name="de Vries R.P."/>
            <person name="Natvig D.O."/>
            <person name="Powell A.J."/>
            <person name="Tsang A."/>
            <person name="Grigoriev I.V."/>
        </authorList>
    </citation>
    <scope>NUCLEOTIDE SEQUENCE [LARGE SCALE GENOMIC DNA]</scope>
    <source>
        <strain evidence="2 3">ATCC 24622</strain>
    </source>
</reference>
<gene>
    <name evidence="2" type="ORF">VTK73DRAFT_5195</name>
</gene>
<dbReference type="EMBL" id="JAZHXJ010000291">
    <property type="protein sequence ID" value="KAL1865587.1"/>
    <property type="molecule type" value="Genomic_DNA"/>
</dbReference>
<dbReference type="PANTHER" id="PTHR31299:SF0">
    <property type="entry name" value="ESTERASE, PUTATIVE (AFU_ORTHOLOGUE AFUA_1G05850)-RELATED"/>
    <property type="match status" value="1"/>
</dbReference>
<dbReference type="Gene3D" id="3.40.1660.10">
    <property type="entry name" value="EreA-like (biosynthetic domain)"/>
    <property type="match status" value="1"/>
</dbReference>
<evidence type="ECO:0000313" key="3">
    <source>
        <dbReference type="Proteomes" id="UP001586593"/>
    </source>
</evidence>
<accession>A0ABR3WQ74</accession>
<dbReference type="Gene3D" id="3.30.1870.10">
    <property type="entry name" value="EreA-like, domain 2"/>
    <property type="match status" value="1"/>
</dbReference>
<feature type="region of interest" description="Disordered" evidence="1">
    <location>
        <begin position="1"/>
        <end position="25"/>
    </location>
</feature>
<evidence type="ECO:0000313" key="2">
    <source>
        <dbReference type="EMBL" id="KAL1865587.1"/>
    </source>
</evidence>